<accession>A0A0C9PW28</accession>
<dbReference type="GO" id="GO:0004721">
    <property type="term" value="F:phosphoprotein phosphatase activity"/>
    <property type="evidence" value="ECO:0007669"/>
    <property type="project" value="InterPro"/>
</dbReference>
<evidence type="ECO:0000313" key="2">
    <source>
        <dbReference type="EMBL" id="GAN36264.1"/>
    </source>
</evidence>
<dbReference type="Gene3D" id="3.90.190.10">
    <property type="entry name" value="Protein tyrosine phosphatase superfamily"/>
    <property type="match status" value="1"/>
</dbReference>
<comment type="caution">
    <text evidence="2">The sequence shown here is derived from an EMBL/GenBank/DDBJ whole genome shotgun (WGS) entry which is preliminary data.</text>
</comment>
<dbReference type="Proteomes" id="UP000032552">
    <property type="component" value="Unassembled WGS sequence"/>
</dbReference>
<dbReference type="Pfam" id="PF13350">
    <property type="entry name" value="Y_phosphatase3"/>
    <property type="match status" value="1"/>
</dbReference>
<comment type="similarity">
    <text evidence="1">Belongs to the protein-tyrosine phosphatase family.</text>
</comment>
<dbReference type="RefSeq" id="WP_080890032.1">
    <property type="nucleotide sequence ID" value="NZ_BAYM01000061.1"/>
</dbReference>
<dbReference type="InterPro" id="IPR026893">
    <property type="entry name" value="Tyr/Ser_Pase_IphP-type"/>
</dbReference>
<evidence type="ECO:0000256" key="1">
    <source>
        <dbReference type="ARBA" id="ARBA00009580"/>
    </source>
</evidence>
<organism evidence="2 3">
    <name type="scientific">Lacticaseibacillus paracasei NRIC 0644</name>
    <dbReference type="NCBI Taxonomy" id="1435038"/>
    <lineage>
        <taxon>Bacteria</taxon>
        <taxon>Bacillati</taxon>
        <taxon>Bacillota</taxon>
        <taxon>Bacilli</taxon>
        <taxon>Lactobacillales</taxon>
        <taxon>Lactobacillaceae</taxon>
        <taxon>Lacticaseibacillus</taxon>
    </lineage>
</organism>
<dbReference type="InterPro" id="IPR016130">
    <property type="entry name" value="Tyr_Pase_AS"/>
</dbReference>
<dbReference type="InterPro" id="IPR029021">
    <property type="entry name" value="Prot-tyrosine_phosphatase-like"/>
</dbReference>
<dbReference type="SUPFAM" id="SSF52799">
    <property type="entry name" value="(Phosphotyrosine protein) phosphatases II"/>
    <property type="match status" value="1"/>
</dbReference>
<reference evidence="3" key="1">
    <citation type="submission" date="2014-05" db="EMBL/GenBank/DDBJ databases">
        <title>Whole genome sequencing of Lactobacillus casei NRIC0644.</title>
        <authorList>
            <person name="Atarashi H."/>
            <person name="Yoshida Y."/>
            <person name="Fujimura S."/>
            <person name="Tanaka N."/>
            <person name="Shiwa Y."/>
            <person name="Yoshikawa H."/>
            <person name="Okada S."/>
            <person name="Nakagawa J."/>
        </authorList>
    </citation>
    <scope>NUCLEOTIDE SEQUENCE [LARGE SCALE GENOMIC DNA]</scope>
    <source>
        <strain evidence="3">NRIC0644</strain>
    </source>
</reference>
<protein>
    <submittedName>
        <fullName evidence="2">Protein-tyrosine phosphatase</fullName>
    </submittedName>
</protein>
<dbReference type="PANTHER" id="PTHR31126:SF1">
    <property type="entry name" value="TYROSINE SPECIFIC PROTEIN PHOSPHATASES DOMAIN-CONTAINING PROTEIN"/>
    <property type="match status" value="1"/>
</dbReference>
<sequence length="251" mass="28503">MTLKKITNFRSLGGYQNAHGQMVKDRLIFRSGQLFELEDDQSHYLGQTLGIKHIVDMRSDDERTEFPDTVWEGADYAMLDILKDATANNASLGRMITEKGNVHENMLATYEQLALSDSAKTGYRQFIQGLLRPNEPTIFHCFAGKDRTGVGAALILKILDVSEQDIMADYLQTNAERTVANEEILAGLKERGFTDQQLKSIGEALKVDADYLRRYFQVIDQQFGSFQQYLREGLKLSAGEIAQFRDLYLQK</sequence>
<dbReference type="AlphaFoldDB" id="A0A0C9PW28"/>
<name>A0A0C9PW28_LACPA</name>
<proteinExistence type="inferred from homology"/>
<dbReference type="PROSITE" id="PS00383">
    <property type="entry name" value="TYR_PHOSPHATASE_1"/>
    <property type="match status" value="1"/>
</dbReference>
<dbReference type="EMBL" id="BAYM01000061">
    <property type="protein sequence ID" value="GAN36264.1"/>
    <property type="molecule type" value="Genomic_DNA"/>
</dbReference>
<dbReference type="PANTHER" id="PTHR31126">
    <property type="entry name" value="TYROSINE-PROTEIN PHOSPHATASE"/>
    <property type="match status" value="1"/>
</dbReference>
<evidence type="ECO:0000313" key="3">
    <source>
        <dbReference type="Proteomes" id="UP000032552"/>
    </source>
</evidence>
<gene>
    <name evidence="2" type="ORF">LC0644_0853</name>
</gene>